<feature type="region of interest" description="Disordered" evidence="1">
    <location>
        <begin position="167"/>
        <end position="186"/>
    </location>
</feature>
<evidence type="ECO:0000259" key="2">
    <source>
        <dbReference type="Pfam" id="PF16064"/>
    </source>
</evidence>
<dbReference type="Proteomes" id="UP000708208">
    <property type="component" value="Unassembled WGS sequence"/>
</dbReference>
<reference evidence="3" key="1">
    <citation type="submission" date="2021-06" db="EMBL/GenBank/DDBJ databases">
        <authorList>
            <person name="Hodson N. C."/>
            <person name="Mongue J. A."/>
            <person name="Jaron S. K."/>
        </authorList>
    </citation>
    <scope>NUCLEOTIDE SEQUENCE</scope>
</reference>
<sequence>MAHSVSNFVDEAQQLLNSGLFHRGKHISVSLRAIIADAPFITKTSGHTGYFACSKCNQKGTYSNKRVVFESQAAESRTNESVRLQQHPEFYDGNCILDQLNVAFVTDIPFEYLHLVLLGGTKKLLNLWAHNSSFKGRLSRQQLNQLSRNLTNQLTILEARQKANRIVESDASSADTERKRKLPVRFAESSHSAKKAKYLTRTQTHVTTASFPPPPPKALQSTNEQIESTSRTVPHVPIGIISAAQISTKENIFEKIVLAGITVLKVRIRAIEDAQTIILEQLRDLRSTNSVSVRVKKVKSPFESLEDLDGLEGKIGSDPDAYSDLANSLDWIGGRTVRRCTNNALRKLMTDKVAQQMNWKGANEKRTIKSFQVCTILIGM</sequence>
<evidence type="ECO:0000313" key="3">
    <source>
        <dbReference type="EMBL" id="CAG7785305.1"/>
    </source>
</evidence>
<dbReference type="AlphaFoldDB" id="A0A8J2PFS6"/>
<comment type="caution">
    <text evidence="3">The sequence shown here is derived from an EMBL/GenBank/DDBJ whole genome shotgun (WGS) entry which is preliminary data.</text>
</comment>
<dbReference type="PANTHER" id="PTHR33053">
    <property type="entry name" value="PROTEIN, PUTATIVE-RELATED"/>
    <property type="match status" value="1"/>
</dbReference>
<keyword evidence="4" id="KW-1185">Reference proteome</keyword>
<feature type="domain" description="DUF4806" evidence="2">
    <location>
        <begin position="295"/>
        <end position="373"/>
    </location>
</feature>
<dbReference type="Pfam" id="PF16064">
    <property type="entry name" value="DUF4806"/>
    <property type="match status" value="1"/>
</dbReference>
<proteinExistence type="predicted"/>
<name>A0A8J2PFS6_9HEXA</name>
<dbReference type="PANTHER" id="PTHR33053:SF24">
    <property type="entry name" value="TRANSPOSASE DOMAIN-CONTAINING PROTEIN"/>
    <property type="match status" value="1"/>
</dbReference>
<dbReference type="EMBL" id="CAJVCH010293553">
    <property type="protein sequence ID" value="CAG7785305.1"/>
    <property type="molecule type" value="Genomic_DNA"/>
</dbReference>
<evidence type="ECO:0000256" key="1">
    <source>
        <dbReference type="SAM" id="MobiDB-lite"/>
    </source>
</evidence>
<dbReference type="OrthoDB" id="8029111at2759"/>
<evidence type="ECO:0000313" key="4">
    <source>
        <dbReference type="Proteomes" id="UP000708208"/>
    </source>
</evidence>
<accession>A0A8J2PFS6</accession>
<organism evidence="3 4">
    <name type="scientific">Allacma fusca</name>
    <dbReference type="NCBI Taxonomy" id="39272"/>
    <lineage>
        <taxon>Eukaryota</taxon>
        <taxon>Metazoa</taxon>
        <taxon>Ecdysozoa</taxon>
        <taxon>Arthropoda</taxon>
        <taxon>Hexapoda</taxon>
        <taxon>Collembola</taxon>
        <taxon>Symphypleona</taxon>
        <taxon>Sminthuridae</taxon>
        <taxon>Allacma</taxon>
    </lineage>
</organism>
<dbReference type="InterPro" id="IPR032071">
    <property type="entry name" value="DUF4806"/>
</dbReference>
<protein>
    <recommendedName>
        <fullName evidence="2">DUF4806 domain-containing protein</fullName>
    </recommendedName>
</protein>
<gene>
    <name evidence="3" type="ORF">AFUS01_LOCUS23937</name>
</gene>